<reference evidence="2 3" key="1">
    <citation type="submission" date="2017-12" db="EMBL/GenBank/DDBJ databases">
        <title>Comparative genomics of Botrytis spp.</title>
        <authorList>
            <person name="Valero-Jimenez C.A."/>
            <person name="Tapia P."/>
            <person name="Veloso J."/>
            <person name="Silva-Moreno E."/>
            <person name="Staats M."/>
            <person name="Valdes J.H."/>
            <person name="Van Kan J.A.L."/>
        </authorList>
    </citation>
    <scope>NUCLEOTIDE SEQUENCE [LARGE SCALE GENOMIC DNA]</scope>
    <source>
        <strain evidence="2 3">Bt9001</strain>
    </source>
</reference>
<name>A0A4Z1EUS4_9HELO</name>
<dbReference type="AlphaFoldDB" id="A0A4Z1EUS4"/>
<dbReference type="OrthoDB" id="3524720at2759"/>
<gene>
    <name evidence="2" type="ORF">BTUL_0049g00370</name>
</gene>
<proteinExistence type="predicted"/>
<sequence>MSNTSKCSNIAVQGSVRPLSSNNTSDHLSNATSSTEAGHLSIHRIQCYLANNEAPVPYALPALPTDGNHDGSSTAVHAMSGKLQQFDAIYYGRREV</sequence>
<feature type="region of interest" description="Disordered" evidence="1">
    <location>
        <begin position="1"/>
        <end position="37"/>
    </location>
</feature>
<evidence type="ECO:0000256" key="1">
    <source>
        <dbReference type="SAM" id="MobiDB-lite"/>
    </source>
</evidence>
<keyword evidence="3" id="KW-1185">Reference proteome</keyword>
<feature type="compositionally biased region" description="Polar residues" evidence="1">
    <location>
        <begin position="1"/>
        <end position="36"/>
    </location>
</feature>
<evidence type="ECO:0000313" key="2">
    <source>
        <dbReference type="EMBL" id="TGO14728.1"/>
    </source>
</evidence>
<accession>A0A4Z1EUS4</accession>
<protein>
    <submittedName>
        <fullName evidence="2">Uncharacterized protein</fullName>
    </submittedName>
</protein>
<evidence type="ECO:0000313" key="3">
    <source>
        <dbReference type="Proteomes" id="UP000297777"/>
    </source>
</evidence>
<dbReference type="Proteomes" id="UP000297777">
    <property type="component" value="Unassembled WGS sequence"/>
</dbReference>
<organism evidence="2 3">
    <name type="scientific">Botrytis tulipae</name>
    <dbReference type="NCBI Taxonomy" id="87230"/>
    <lineage>
        <taxon>Eukaryota</taxon>
        <taxon>Fungi</taxon>
        <taxon>Dikarya</taxon>
        <taxon>Ascomycota</taxon>
        <taxon>Pezizomycotina</taxon>
        <taxon>Leotiomycetes</taxon>
        <taxon>Helotiales</taxon>
        <taxon>Sclerotiniaceae</taxon>
        <taxon>Botrytis</taxon>
    </lineage>
</organism>
<comment type="caution">
    <text evidence="2">The sequence shown here is derived from an EMBL/GenBank/DDBJ whole genome shotgun (WGS) entry which is preliminary data.</text>
</comment>
<dbReference type="EMBL" id="PQXH01000049">
    <property type="protein sequence ID" value="TGO14728.1"/>
    <property type="molecule type" value="Genomic_DNA"/>
</dbReference>